<organism evidence="1">
    <name type="scientific">Fagus sylvatica</name>
    <name type="common">Beechnut</name>
    <dbReference type="NCBI Taxonomy" id="28930"/>
    <lineage>
        <taxon>Eukaryota</taxon>
        <taxon>Viridiplantae</taxon>
        <taxon>Streptophyta</taxon>
        <taxon>Embryophyta</taxon>
        <taxon>Tracheophyta</taxon>
        <taxon>Spermatophyta</taxon>
        <taxon>Magnoliopsida</taxon>
        <taxon>eudicotyledons</taxon>
        <taxon>Gunneridae</taxon>
        <taxon>Pentapetalae</taxon>
        <taxon>rosids</taxon>
        <taxon>fabids</taxon>
        <taxon>Fagales</taxon>
        <taxon>Fagaceae</taxon>
        <taxon>Fagus</taxon>
    </lineage>
</organism>
<proteinExistence type="predicted"/>
<reference evidence="1" key="1">
    <citation type="submission" date="2018-02" db="EMBL/GenBank/DDBJ databases">
        <authorList>
            <person name="Cohen D.B."/>
            <person name="Kent A.D."/>
        </authorList>
    </citation>
    <scope>NUCLEOTIDE SEQUENCE</scope>
</reference>
<gene>
    <name evidence="1" type="ORF">FSB_LOCUS23998</name>
</gene>
<dbReference type="AlphaFoldDB" id="A0A2N9FZY3"/>
<sequence length="81" mass="8980">MWVAMAQMGGGKAEVNVRRSMREQKDCTTAMQLFLLNCCAVINQPRPEDNELSKVVIAGTSWNKLAAKSAMSHQNRVELEG</sequence>
<protein>
    <submittedName>
        <fullName evidence="1">Uncharacterized protein</fullName>
    </submittedName>
</protein>
<evidence type="ECO:0000313" key="1">
    <source>
        <dbReference type="EMBL" id="SPC96116.1"/>
    </source>
</evidence>
<name>A0A2N9FZY3_FAGSY</name>
<accession>A0A2N9FZY3</accession>
<dbReference type="EMBL" id="OIVN01001638">
    <property type="protein sequence ID" value="SPC96116.1"/>
    <property type="molecule type" value="Genomic_DNA"/>
</dbReference>